<protein>
    <recommendedName>
        <fullName evidence="5">VCBS repeat-containing protein</fullName>
    </recommendedName>
</protein>
<proteinExistence type="predicted"/>
<evidence type="ECO:0000256" key="1">
    <source>
        <dbReference type="ARBA" id="ARBA00022729"/>
    </source>
</evidence>
<evidence type="ECO:0000313" key="3">
    <source>
        <dbReference type="EMBL" id="CAF1612697.1"/>
    </source>
</evidence>
<dbReference type="Pfam" id="PF13517">
    <property type="entry name" value="FG-GAP_3"/>
    <property type="match status" value="1"/>
</dbReference>
<keyword evidence="2" id="KW-1133">Transmembrane helix</keyword>
<dbReference type="PANTHER" id="PTHR46580:SF4">
    <property type="entry name" value="ATP_GTP-BINDING PROTEIN"/>
    <property type="match status" value="1"/>
</dbReference>
<reference evidence="3" key="1">
    <citation type="submission" date="2021-02" db="EMBL/GenBank/DDBJ databases">
        <authorList>
            <person name="Nowell W R."/>
        </authorList>
    </citation>
    <scope>NUCLEOTIDE SEQUENCE</scope>
</reference>
<dbReference type="AlphaFoldDB" id="A0A816BQ05"/>
<dbReference type="SUPFAM" id="SSF69318">
    <property type="entry name" value="Integrin alpha N-terminal domain"/>
    <property type="match status" value="2"/>
</dbReference>
<dbReference type="EMBL" id="CAJNOR010007198">
    <property type="protein sequence ID" value="CAF1612697.1"/>
    <property type="molecule type" value="Genomic_DNA"/>
</dbReference>
<keyword evidence="4" id="KW-1185">Reference proteome</keyword>
<keyword evidence="1" id="KW-0732">Signal</keyword>
<evidence type="ECO:0000313" key="4">
    <source>
        <dbReference type="Proteomes" id="UP000663828"/>
    </source>
</evidence>
<keyword evidence="2" id="KW-0812">Transmembrane</keyword>
<dbReference type="InterPro" id="IPR028994">
    <property type="entry name" value="Integrin_alpha_N"/>
</dbReference>
<evidence type="ECO:0000256" key="2">
    <source>
        <dbReference type="SAM" id="Phobius"/>
    </source>
</evidence>
<sequence>MVPNVVQSDTIEVIPESPIIIDQLNESSMEDSRTLQEIRRHRELLICSSIICIVALIVSVTYFCITQNKGKQQAIIITATRSLKKVCSKTFKHQKEIYPTEHNPIALVMRDFNQDSYVDLAIINADSNSFSILLGNGNGTFQKQRSYSTGNESNPQKFAVGDLNDDGLWDLVIVLAGTNEIVIYFGDINNVLSVVPPYNLTHTYPYKNVSAIGVYDWNYDGFDDILIGYSDKTSPSKWFSLLLNIDDGRNFVEFNTVVTGLILPSQRGVIVEIMLSFFSSTQETEDLLLLEQENRIRIFHKLVFCNIWKANYTRFDTESFVSNVTELIIGRFDPDALDDEATIYTDLNVLRIHYYAKRMSLDTETDVFLKTSYFTRHDPTSVARLNFNDDQMDDIAILHCDGAITVFLTDYGFFDRNYLSFEINNNSNSKTCAKLLKSVDLNQDGEDDLIFIDTQSNAVRVVLNSVCDD</sequence>
<dbReference type="PANTHER" id="PTHR46580">
    <property type="entry name" value="SENSOR KINASE-RELATED"/>
    <property type="match status" value="1"/>
</dbReference>
<comment type="caution">
    <text evidence="3">The sequence shown here is derived from an EMBL/GenBank/DDBJ whole genome shotgun (WGS) entry which is preliminary data.</text>
</comment>
<dbReference type="Gene3D" id="2.130.10.130">
    <property type="entry name" value="Integrin alpha, N-terminal"/>
    <property type="match status" value="1"/>
</dbReference>
<evidence type="ECO:0008006" key="5">
    <source>
        <dbReference type="Google" id="ProtNLM"/>
    </source>
</evidence>
<name>A0A816BQ05_ADIRI</name>
<feature type="transmembrane region" description="Helical" evidence="2">
    <location>
        <begin position="44"/>
        <end position="63"/>
    </location>
</feature>
<accession>A0A816BQ05</accession>
<organism evidence="3 4">
    <name type="scientific">Adineta ricciae</name>
    <name type="common">Rotifer</name>
    <dbReference type="NCBI Taxonomy" id="249248"/>
    <lineage>
        <taxon>Eukaryota</taxon>
        <taxon>Metazoa</taxon>
        <taxon>Spiralia</taxon>
        <taxon>Gnathifera</taxon>
        <taxon>Rotifera</taxon>
        <taxon>Eurotatoria</taxon>
        <taxon>Bdelloidea</taxon>
        <taxon>Adinetida</taxon>
        <taxon>Adinetidae</taxon>
        <taxon>Adineta</taxon>
    </lineage>
</organism>
<dbReference type="InterPro" id="IPR013517">
    <property type="entry name" value="FG-GAP"/>
</dbReference>
<keyword evidence="2" id="KW-0472">Membrane</keyword>
<gene>
    <name evidence="3" type="ORF">XAT740_LOCUS49118</name>
</gene>
<dbReference type="Proteomes" id="UP000663828">
    <property type="component" value="Unassembled WGS sequence"/>
</dbReference>